<comment type="caution">
    <text evidence="3">The sequence shown here is derived from an EMBL/GenBank/DDBJ whole genome shotgun (WGS) entry which is preliminary data.</text>
</comment>
<dbReference type="GO" id="GO:0004180">
    <property type="term" value="F:carboxypeptidase activity"/>
    <property type="evidence" value="ECO:0007669"/>
    <property type="project" value="UniProtKB-KW"/>
</dbReference>
<dbReference type="Proteomes" id="UP001569414">
    <property type="component" value="Unassembled WGS sequence"/>
</dbReference>
<name>A0ABV4NK58_9GAMM</name>
<keyword evidence="3" id="KW-0645">Protease</keyword>
<keyword evidence="1" id="KW-1133">Transmembrane helix</keyword>
<keyword evidence="3" id="KW-0378">Hydrolase</keyword>
<dbReference type="InterPro" id="IPR009045">
    <property type="entry name" value="Zn_M74/Hedgehog-like"/>
</dbReference>
<proteinExistence type="predicted"/>
<evidence type="ECO:0000259" key="2">
    <source>
        <dbReference type="Pfam" id="PF08291"/>
    </source>
</evidence>
<evidence type="ECO:0000313" key="4">
    <source>
        <dbReference type="Proteomes" id="UP001569414"/>
    </source>
</evidence>
<dbReference type="RefSeq" id="WP_371842844.1">
    <property type="nucleotide sequence ID" value="NZ_JBGMEL010000004.1"/>
</dbReference>
<gene>
    <name evidence="3" type="ORF">ACCI51_05225</name>
</gene>
<dbReference type="EMBL" id="JBGMEL010000004">
    <property type="protein sequence ID" value="MFA0789939.1"/>
    <property type="molecule type" value="Genomic_DNA"/>
</dbReference>
<dbReference type="SUPFAM" id="SSF55166">
    <property type="entry name" value="Hedgehog/DD-peptidase"/>
    <property type="match status" value="1"/>
</dbReference>
<evidence type="ECO:0000313" key="3">
    <source>
        <dbReference type="EMBL" id="MFA0789939.1"/>
    </source>
</evidence>
<keyword evidence="4" id="KW-1185">Reference proteome</keyword>
<dbReference type="Pfam" id="PF08291">
    <property type="entry name" value="Peptidase_M15_3"/>
    <property type="match status" value="1"/>
</dbReference>
<keyword evidence="3" id="KW-0121">Carboxypeptidase</keyword>
<accession>A0ABV4NK58</accession>
<sequence>MGIQDNSDRQTSISRTQRRWLLLTGGLLIIITIIVLLLTSEKTRELGERILSPIDLLPLPDTPEIYDIQGYPAASERVFSRFLKQEENQKRFAKLKNFLRINEVDHVVAPFELLRQGSDWQDLGEPPFAIPPTENWGSMIYTLRALQREIVPIIGPVTVVSGWRTTSYNSKAGGSKGSKHLRFCGLDIVPQKNFTREQLVPVLRDIHKRNGKQWDMGLGIYKGIRFHVDTCGYRRW</sequence>
<dbReference type="InterPro" id="IPR013230">
    <property type="entry name" value="Peptidase_M15A_C"/>
</dbReference>
<feature type="domain" description="Peptidase M15A C-terminal" evidence="2">
    <location>
        <begin position="156"/>
        <end position="206"/>
    </location>
</feature>
<protein>
    <submittedName>
        <fullName evidence="3">D-Ala-D-Ala carboxypeptidase family metallohydrolase</fullName>
    </submittedName>
</protein>
<organism evidence="3 4">
    <name type="scientific">Microbulbifer echini</name>
    <dbReference type="NCBI Taxonomy" id="1529067"/>
    <lineage>
        <taxon>Bacteria</taxon>
        <taxon>Pseudomonadati</taxon>
        <taxon>Pseudomonadota</taxon>
        <taxon>Gammaproteobacteria</taxon>
        <taxon>Cellvibrionales</taxon>
        <taxon>Microbulbiferaceae</taxon>
        <taxon>Microbulbifer</taxon>
    </lineage>
</organism>
<keyword evidence="1" id="KW-0472">Membrane</keyword>
<reference evidence="3 4" key="1">
    <citation type="submission" date="2024-08" db="EMBL/GenBank/DDBJ databases">
        <authorList>
            <person name="Ishaq N."/>
        </authorList>
    </citation>
    <scope>NUCLEOTIDE SEQUENCE [LARGE SCALE GENOMIC DNA]</scope>
    <source>
        <strain evidence="3 4">JCM 30400</strain>
    </source>
</reference>
<feature type="transmembrane region" description="Helical" evidence="1">
    <location>
        <begin position="20"/>
        <end position="39"/>
    </location>
</feature>
<evidence type="ECO:0000256" key="1">
    <source>
        <dbReference type="SAM" id="Phobius"/>
    </source>
</evidence>
<keyword evidence="1" id="KW-0812">Transmembrane</keyword>
<dbReference type="Gene3D" id="3.30.1380.10">
    <property type="match status" value="1"/>
</dbReference>